<dbReference type="CDD" id="cd06223">
    <property type="entry name" value="PRTases_typeI"/>
    <property type="match status" value="1"/>
</dbReference>
<feature type="domain" description="Phosphoribosyltransferase" evidence="7">
    <location>
        <begin position="6"/>
        <end position="173"/>
    </location>
</feature>
<dbReference type="Proteomes" id="UP001139263">
    <property type="component" value="Unassembled WGS sequence"/>
</dbReference>
<proteinExistence type="inferred from homology"/>
<evidence type="ECO:0000259" key="7">
    <source>
        <dbReference type="Pfam" id="PF00156"/>
    </source>
</evidence>
<dbReference type="EMBL" id="JALBUF010000009">
    <property type="protein sequence ID" value="MCI0184191.1"/>
    <property type="molecule type" value="Genomic_DNA"/>
</dbReference>
<dbReference type="PANTHER" id="PTHR11608">
    <property type="entry name" value="BIFUNCTIONAL PROTEIN PYRR"/>
    <property type="match status" value="1"/>
</dbReference>
<comment type="catalytic activity">
    <reaction evidence="6">
        <text>UMP + diphosphate = 5-phospho-alpha-D-ribose 1-diphosphate + uracil</text>
        <dbReference type="Rhea" id="RHEA:13017"/>
        <dbReference type="ChEBI" id="CHEBI:17568"/>
        <dbReference type="ChEBI" id="CHEBI:33019"/>
        <dbReference type="ChEBI" id="CHEBI:57865"/>
        <dbReference type="ChEBI" id="CHEBI:58017"/>
        <dbReference type="EC" id="2.4.2.9"/>
    </reaction>
</comment>
<reference evidence="8" key="1">
    <citation type="submission" date="2022-03" db="EMBL/GenBank/DDBJ databases">
        <title>Draft Genome Sequence of Firmicute Strain S0AB, a Heterotrophic Iron/Sulfur-Oxidizing Extreme Acidophile.</title>
        <authorList>
            <person name="Vergara E."/>
            <person name="Pakostova E."/>
            <person name="Johnson D.B."/>
            <person name="Holmes D.S."/>
        </authorList>
    </citation>
    <scope>NUCLEOTIDE SEQUENCE</scope>
    <source>
        <strain evidence="8">S0AB</strain>
    </source>
</reference>
<protein>
    <recommendedName>
        <fullName evidence="6">Bifunctional protein PyrR</fullName>
    </recommendedName>
    <domain>
        <recommendedName>
            <fullName evidence="6">Pyrimidine operon regulatory protein</fullName>
        </recommendedName>
    </domain>
    <domain>
        <recommendedName>
            <fullName evidence="6">Uracil phosphoribosyltransferase</fullName>
            <shortName evidence="6">UPRTase</shortName>
            <ecNumber evidence="6">2.4.2.9</ecNumber>
        </recommendedName>
    </domain>
</protein>
<dbReference type="InterPro" id="IPR050137">
    <property type="entry name" value="PyrR_bifunctional"/>
</dbReference>
<keyword evidence="3 6" id="KW-0328">Glycosyltransferase</keyword>
<evidence type="ECO:0000256" key="2">
    <source>
        <dbReference type="ARBA" id="ARBA00022472"/>
    </source>
</evidence>
<dbReference type="SUPFAM" id="SSF53271">
    <property type="entry name" value="PRTase-like"/>
    <property type="match status" value="1"/>
</dbReference>
<comment type="function">
    <text evidence="6">Regulates transcriptional attenuation of the pyrimidine nucleotide (pyr) operon by binding in a uridine-dependent manner to specific sites on pyr mRNA. This disrupts an antiterminator hairpin in the RNA and favors formation of a downstream transcription terminator, leading to a reduced expression of downstream genes.</text>
</comment>
<evidence type="ECO:0000256" key="4">
    <source>
        <dbReference type="ARBA" id="ARBA00023015"/>
    </source>
</evidence>
<evidence type="ECO:0000313" key="8">
    <source>
        <dbReference type="EMBL" id="MCI0184191.1"/>
    </source>
</evidence>
<keyword evidence="9" id="KW-1185">Reference proteome</keyword>
<dbReference type="PANTHER" id="PTHR11608:SF0">
    <property type="entry name" value="BIFUNCTIONAL PROTEIN PYRR"/>
    <property type="match status" value="1"/>
</dbReference>
<dbReference type="InterPro" id="IPR029057">
    <property type="entry name" value="PRTase-like"/>
</dbReference>
<keyword evidence="6" id="KW-0808">Transferase</keyword>
<dbReference type="HAMAP" id="MF_01219">
    <property type="entry name" value="PyrR"/>
    <property type="match status" value="1"/>
</dbReference>
<dbReference type="Gene3D" id="3.40.50.2020">
    <property type="match status" value="1"/>
</dbReference>
<keyword evidence="6" id="KW-0694">RNA-binding</keyword>
<comment type="subunit">
    <text evidence="6">Homodimer and homohexamer; in equilibrium.</text>
</comment>
<comment type="caution">
    <text evidence="8">The sequence shown here is derived from an EMBL/GenBank/DDBJ whole genome shotgun (WGS) entry which is preliminary data.</text>
</comment>
<keyword evidence="4 6" id="KW-0805">Transcription regulation</keyword>
<dbReference type="Pfam" id="PF00156">
    <property type="entry name" value="Pribosyltran"/>
    <property type="match status" value="1"/>
</dbReference>
<name>A0A9X1V9N4_9BACL</name>
<dbReference type="RefSeq" id="WP_241715618.1">
    <property type="nucleotide sequence ID" value="NZ_JALBUF010000009.1"/>
</dbReference>
<sequence length="202" mass="23241">MGNIQLHDPDSMRRALSRIAHEIVERSGSNEDLAFVGIRTRGWYLAKRLANRMTQIESWEVPCFSLDVSDFRDDRGHSERDQQKTVSAYDQQPFLHVDPLEGTFHLPDWLSNQWVQGKRVILVDDVLFTGRTVRAALDALSRYSRPAVIQLAVLIDRGHRELPIRPDYVGKNVPTAREERISVKMEEVDGEDSVWLHKSPVK</sequence>
<evidence type="ECO:0000256" key="3">
    <source>
        <dbReference type="ARBA" id="ARBA00022676"/>
    </source>
</evidence>
<dbReference type="GO" id="GO:0006353">
    <property type="term" value="P:DNA-templated transcription termination"/>
    <property type="evidence" value="ECO:0007669"/>
    <property type="project" value="UniProtKB-UniRule"/>
</dbReference>
<evidence type="ECO:0000256" key="1">
    <source>
        <dbReference type="ARBA" id="ARBA00005565"/>
    </source>
</evidence>
<evidence type="ECO:0000256" key="6">
    <source>
        <dbReference type="HAMAP-Rule" id="MF_01219"/>
    </source>
</evidence>
<gene>
    <name evidence="6 8" type="primary">pyrR</name>
    <name evidence="8" type="ORF">MM817_02486</name>
</gene>
<dbReference type="EC" id="2.4.2.9" evidence="6"/>
<accession>A0A9X1V9N4</accession>
<comment type="similarity">
    <text evidence="1 6">Belongs to the purine/pyrimidine phosphoribosyltransferase family. PyrR subfamily.</text>
</comment>
<feature type="short sequence motif" description="PRPP-binding" evidence="6">
    <location>
        <begin position="120"/>
        <end position="132"/>
    </location>
</feature>
<evidence type="ECO:0000256" key="5">
    <source>
        <dbReference type="ARBA" id="ARBA00023163"/>
    </source>
</evidence>
<keyword evidence="2 6" id="KW-0806">Transcription termination</keyword>
<dbReference type="GO" id="GO:0004845">
    <property type="term" value="F:uracil phosphoribosyltransferase activity"/>
    <property type="evidence" value="ECO:0007669"/>
    <property type="project" value="UniProtKB-UniRule"/>
</dbReference>
<organism evidence="8 9">
    <name type="scientific">Sulfoacidibacillus ferrooxidans</name>
    <dbReference type="NCBI Taxonomy" id="2005001"/>
    <lineage>
        <taxon>Bacteria</taxon>
        <taxon>Bacillati</taxon>
        <taxon>Bacillota</taxon>
        <taxon>Bacilli</taxon>
        <taxon>Bacillales</taxon>
        <taxon>Alicyclobacillaceae</taxon>
        <taxon>Sulfoacidibacillus</taxon>
    </lineage>
</organism>
<dbReference type="GO" id="GO:0003723">
    <property type="term" value="F:RNA binding"/>
    <property type="evidence" value="ECO:0007669"/>
    <property type="project" value="UniProtKB-UniRule"/>
</dbReference>
<comment type="function">
    <text evidence="6">Also displays a weak uracil phosphoribosyltransferase activity which is not physiologically significant.</text>
</comment>
<dbReference type="NCBIfam" id="NF003549">
    <property type="entry name" value="PRK05205.1-5"/>
    <property type="match status" value="1"/>
</dbReference>
<keyword evidence="5 6" id="KW-0804">Transcription</keyword>
<dbReference type="AlphaFoldDB" id="A0A9X1V9N4"/>
<evidence type="ECO:0000313" key="9">
    <source>
        <dbReference type="Proteomes" id="UP001139263"/>
    </source>
</evidence>
<dbReference type="InterPro" id="IPR000836">
    <property type="entry name" value="PRTase_dom"/>
</dbReference>
<dbReference type="InterPro" id="IPR023050">
    <property type="entry name" value="PyrR"/>
</dbReference>